<gene>
    <name evidence="3" type="ORF">GSPATT00038811001</name>
</gene>
<proteinExistence type="predicted"/>
<dbReference type="Proteomes" id="UP000000600">
    <property type="component" value="Unassembled WGS sequence"/>
</dbReference>
<evidence type="ECO:0000259" key="2">
    <source>
        <dbReference type="PROSITE" id="PS50011"/>
    </source>
</evidence>
<evidence type="ECO:0000256" key="1">
    <source>
        <dbReference type="SAM" id="Coils"/>
    </source>
</evidence>
<protein>
    <recommendedName>
        <fullName evidence="2">Protein kinase domain-containing protein</fullName>
    </recommendedName>
</protein>
<dbReference type="PANTHER" id="PTHR44167">
    <property type="entry name" value="OVARIAN-SPECIFIC SERINE/THREONINE-PROTEIN KINASE LOK-RELATED"/>
    <property type="match status" value="1"/>
</dbReference>
<dbReference type="FunFam" id="1.10.510.10:FF:001341">
    <property type="entry name" value="Uncharacterized protein"/>
    <property type="match status" value="1"/>
</dbReference>
<dbReference type="GO" id="GO:0044773">
    <property type="term" value="P:mitotic DNA damage checkpoint signaling"/>
    <property type="evidence" value="ECO:0000318"/>
    <property type="project" value="GO_Central"/>
</dbReference>
<feature type="coiled-coil region" evidence="1">
    <location>
        <begin position="548"/>
        <end position="601"/>
    </location>
</feature>
<dbReference type="eggNOG" id="KOG0032">
    <property type="taxonomic scope" value="Eukaryota"/>
</dbReference>
<dbReference type="GO" id="GO:0005634">
    <property type="term" value="C:nucleus"/>
    <property type="evidence" value="ECO:0000318"/>
    <property type="project" value="GO_Central"/>
</dbReference>
<feature type="coiled-coil region" evidence="1">
    <location>
        <begin position="689"/>
        <end position="716"/>
    </location>
</feature>
<organism evidence="3 4">
    <name type="scientific">Paramecium tetraurelia</name>
    <dbReference type="NCBI Taxonomy" id="5888"/>
    <lineage>
        <taxon>Eukaryota</taxon>
        <taxon>Sar</taxon>
        <taxon>Alveolata</taxon>
        <taxon>Ciliophora</taxon>
        <taxon>Intramacronucleata</taxon>
        <taxon>Oligohymenophorea</taxon>
        <taxon>Peniculida</taxon>
        <taxon>Parameciidae</taxon>
        <taxon>Paramecium</taxon>
    </lineage>
</organism>
<dbReference type="InterPro" id="IPR008271">
    <property type="entry name" value="Ser/Thr_kinase_AS"/>
</dbReference>
<dbReference type="HOGENOM" id="CLU_011843_0_0_1"/>
<feature type="coiled-coil region" evidence="1">
    <location>
        <begin position="761"/>
        <end position="806"/>
    </location>
</feature>
<dbReference type="PROSITE" id="PS00108">
    <property type="entry name" value="PROTEIN_KINASE_ST"/>
    <property type="match status" value="1"/>
</dbReference>
<dbReference type="PROSITE" id="PS50011">
    <property type="entry name" value="PROTEIN_KINASE_DOM"/>
    <property type="match status" value="1"/>
</dbReference>
<accession>A0CPY7</accession>
<dbReference type="KEGG" id="ptm:GSPATT00038811001"/>
<dbReference type="SUPFAM" id="SSF56112">
    <property type="entry name" value="Protein kinase-like (PK-like)"/>
    <property type="match status" value="1"/>
</dbReference>
<dbReference type="OMA" id="NQLESCD"/>
<dbReference type="Gene3D" id="1.10.510.10">
    <property type="entry name" value="Transferase(Phosphotransferase) domain 1"/>
    <property type="match status" value="1"/>
</dbReference>
<dbReference type="InParanoid" id="A0CPY7"/>
<dbReference type="InterPro" id="IPR011009">
    <property type="entry name" value="Kinase-like_dom_sf"/>
</dbReference>
<dbReference type="GO" id="GO:0005524">
    <property type="term" value="F:ATP binding"/>
    <property type="evidence" value="ECO:0007669"/>
    <property type="project" value="InterPro"/>
</dbReference>
<keyword evidence="1" id="KW-0175">Coiled coil</keyword>
<dbReference type="AlphaFoldDB" id="A0CPY7"/>
<feature type="coiled-coil region" evidence="1">
    <location>
        <begin position="457"/>
        <end position="491"/>
    </location>
</feature>
<reference evidence="3 4" key="1">
    <citation type="journal article" date="2006" name="Nature">
        <title>Global trends of whole-genome duplications revealed by the ciliate Paramecium tetraurelia.</title>
        <authorList>
            <consortium name="Genoscope"/>
            <person name="Aury J.-M."/>
            <person name="Jaillon O."/>
            <person name="Duret L."/>
            <person name="Noel B."/>
            <person name="Jubin C."/>
            <person name="Porcel B.M."/>
            <person name="Segurens B."/>
            <person name="Daubin V."/>
            <person name="Anthouard V."/>
            <person name="Aiach N."/>
            <person name="Arnaiz O."/>
            <person name="Billaut A."/>
            <person name="Beisson J."/>
            <person name="Blanc I."/>
            <person name="Bouhouche K."/>
            <person name="Camara F."/>
            <person name="Duharcourt S."/>
            <person name="Guigo R."/>
            <person name="Gogendeau D."/>
            <person name="Katinka M."/>
            <person name="Keller A.-M."/>
            <person name="Kissmehl R."/>
            <person name="Klotz C."/>
            <person name="Koll F."/>
            <person name="Le Moue A."/>
            <person name="Lepere C."/>
            <person name="Malinsky S."/>
            <person name="Nowacki M."/>
            <person name="Nowak J.K."/>
            <person name="Plattner H."/>
            <person name="Poulain J."/>
            <person name="Ruiz F."/>
            <person name="Serrano V."/>
            <person name="Zagulski M."/>
            <person name="Dessen P."/>
            <person name="Betermier M."/>
            <person name="Weissenbach J."/>
            <person name="Scarpelli C."/>
            <person name="Schachter V."/>
            <person name="Sperling L."/>
            <person name="Meyer E."/>
            <person name="Cohen J."/>
            <person name="Wincker P."/>
        </authorList>
    </citation>
    <scope>NUCLEOTIDE SEQUENCE [LARGE SCALE GENOMIC DNA]</scope>
    <source>
        <strain evidence="3 4">Stock d4-2</strain>
    </source>
</reference>
<evidence type="ECO:0000313" key="4">
    <source>
        <dbReference type="Proteomes" id="UP000000600"/>
    </source>
</evidence>
<dbReference type="OrthoDB" id="320393at2759"/>
<dbReference type="Pfam" id="PF00069">
    <property type="entry name" value="Pkinase"/>
    <property type="match status" value="1"/>
</dbReference>
<dbReference type="RefSeq" id="XP_001440251.1">
    <property type="nucleotide sequence ID" value="XM_001440214.1"/>
</dbReference>
<dbReference type="EMBL" id="CT868133">
    <property type="protein sequence ID" value="CAK72854.1"/>
    <property type="molecule type" value="Genomic_DNA"/>
</dbReference>
<evidence type="ECO:0000313" key="3">
    <source>
        <dbReference type="EMBL" id="CAK72854.1"/>
    </source>
</evidence>
<name>A0CPY7_PARTE</name>
<dbReference type="PANTHER" id="PTHR44167:SF24">
    <property type="entry name" value="SERINE_THREONINE-PROTEIN KINASE CHK2"/>
    <property type="match status" value="1"/>
</dbReference>
<dbReference type="GO" id="GO:0004674">
    <property type="term" value="F:protein serine/threonine kinase activity"/>
    <property type="evidence" value="ECO:0000318"/>
    <property type="project" value="GO_Central"/>
</dbReference>
<sequence>MNNNTDFIEYPFSKQYSKTYETITIDRKIYKIFKPPIGCGQEGIVYQGQDVQTNEIVAIKEYKQIEQNELKALQAIQRNNQTHIIKIIGVDKQQNGQPIVVMDFVHGEFYQFMLTQKYQNLSYEEKNGFFFQMMKGVEQLHQLGFFHRDVKPENFVYINGPTNEMTIKLIDFGLVKENKENSAYTNINGTPFYMAPEVSEEGNRLFNKPNARRQNTSYDKSIDICSLGAIWYELLTQDTFFQGNSQEEIFDKIQTIKQEDINRQIENNNNIKAKEKHFMKQMLQIIPSQRLQLKEILEFYGTQQKMEYQQEQIYDGMKQYKDEELKQKLKRKEIQELKDLKQFLLYQLENIQSTNKIIVKNLTDKLNIINEINSQDRKKQELLNYINDELQKHKEIILKTEQRLNLIQYEQTIEKFKEYNELIQENEQYQNYQMIIFQKIVQEQDLLEKQVKDQEQLDDQSKQQELLTELEQKLQKEKQQYQSQLKIQQIQEGIIFYQTIQIQIEEKIQDVIKSHQQIPQDIQTVKFQEKTIQQYESLQQQIAIYQSCNSKFEEIQQAQNRLKAQIEEANKCILKMDKEYLHKHQQQIEESNKKLIDYQQKYQYFSTNQKYANQITQIINQIGQTFDYLDNLKQLISQRTLPSYQQYTQIHSQIQQSLKSFEKYHTQLHQQIYDDQQIELKNQERIKTIKITEYQLDQFNQKMNQFKDQLKNLIKNEYCNNEKSQNLINTRLSKIDQNTMQQQELFVKLSQLNQLESCDVVNRQIKQLEEFQGNLKEVEVNEIEYINQLELIIKNVGEENKSQQEKDILTLNNQLQTRYSKYQKALQSIQFQFQSVEFYQQMNQNKENLQKELKYEIKILEENPQICDQNMQLFEEKKISRGIKNVSQKQQEVNFRKNG</sequence>
<dbReference type="GeneID" id="5026035"/>
<dbReference type="SMART" id="SM00220">
    <property type="entry name" value="S_TKc"/>
    <property type="match status" value="1"/>
</dbReference>
<keyword evidence="4" id="KW-1185">Reference proteome</keyword>
<dbReference type="InterPro" id="IPR000719">
    <property type="entry name" value="Prot_kinase_dom"/>
</dbReference>
<dbReference type="GO" id="GO:0005737">
    <property type="term" value="C:cytoplasm"/>
    <property type="evidence" value="ECO:0000318"/>
    <property type="project" value="GO_Central"/>
</dbReference>
<feature type="domain" description="Protein kinase" evidence="2">
    <location>
        <begin position="31"/>
        <end position="306"/>
    </location>
</feature>